<gene>
    <name evidence="1" type="ORF">MTR62_20110</name>
</gene>
<feature type="non-terminal residue" evidence="1">
    <location>
        <position position="101"/>
    </location>
</feature>
<keyword evidence="2" id="KW-1185">Reference proteome</keyword>
<organism evidence="1 2">
    <name type="scientific">Novosphingobium organovorum</name>
    <dbReference type="NCBI Taxonomy" id="2930092"/>
    <lineage>
        <taxon>Bacteria</taxon>
        <taxon>Pseudomonadati</taxon>
        <taxon>Pseudomonadota</taxon>
        <taxon>Alphaproteobacteria</taxon>
        <taxon>Sphingomonadales</taxon>
        <taxon>Sphingomonadaceae</taxon>
        <taxon>Novosphingobium</taxon>
    </lineage>
</organism>
<dbReference type="Proteomes" id="UP001162881">
    <property type="component" value="Unassembled WGS sequence"/>
</dbReference>
<protein>
    <submittedName>
        <fullName evidence="1">Uncharacterized protein</fullName>
    </submittedName>
</protein>
<evidence type="ECO:0000313" key="2">
    <source>
        <dbReference type="Proteomes" id="UP001162881"/>
    </source>
</evidence>
<comment type="caution">
    <text evidence="1">The sequence shown here is derived from an EMBL/GenBank/DDBJ whole genome shotgun (WGS) entry which is preliminary data.</text>
</comment>
<proteinExistence type="predicted"/>
<name>A0ABT0BIU7_9SPHN</name>
<accession>A0ABT0BIU7</accession>
<evidence type="ECO:0000313" key="1">
    <source>
        <dbReference type="EMBL" id="MCJ2184971.1"/>
    </source>
</evidence>
<dbReference type="RefSeq" id="WP_244024297.1">
    <property type="nucleotide sequence ID" value="NZ_JALHLF010000184.1"/>
</dbReference>
<dbReference type="EMBL" id="JALHLF010000184">
    <property type="protein sequence ID" value="MCJ2184971.1"/>
    <property type="molecule type" value="Genomic_DNA"/>
</dbReference>
<reference evidence="1" key="1">
    <citation type="submission" date="2022-03" db="EMBL/GenBank/DDBJ databases">
        <title>Identification of a novel bacterium isolated from mangrove sediments.</title>
        <authorList>
            <person name="Pan X."/>
        </authorList>
    </citation>
    <scope>NUCLEOTIDE SEQUENCE</scope>
    <source>
        <strain evidence="1">B1949</strain>
    </source>
</reference>
<sequence length="101" mass="11615">MNSSIFSRCWRVPKFRYAPLSVAQRLIRRALNLSDRFPSPSRFVSSRGGAQVDVCTRMPQRRELIWCRHSPPLEVLPKSHNIGHLVAMPIAQFENSDETPL</sequence>